<dbReference type="InterPro" id="IPR046341">
    <property type="entry name" value="SET_dom_sf"/>
</dbReference>
<dbReference type="AlphaFoldDB" id="A0AAV9HLX6"/>
<protein>
    <submittedName>
        <fullName evidence="3">SET domain-containing protein</fullName>
    </submittedName>
</protein>
<reference evidence="3" key="1">
    <citation type="journal article" date="2023" name="Mol. Phylogenet. Evol.">
        <title>Genome-scale phylogeny and comparative genomics of the fungal order Sordariales.</title>
        <authorList>
            <person name="Hensen N."/>
            <person name="Bonometti L."/>
            <person name="Westerberg I."/>
            <person name="Brannstrom I.O."/>
            <person name="Guillou S."/>
            <person name="Cros-Aarteil S."/>
            <person name="Calhoun S."/>
            <person name="Haridas S."/>
            <person name="Kuo A."/>
            <person name="Mondo S."/>
            <person name="Pangilinan J."/>
            <person name="Riley R."/>
            <person name="LaButti K."/>
            <person name="Andreopoulos B."/>
            <person name="Lipzen A."/>
            <person name="Chen C."/>
            <person name="Yan M."/>
            <person name="Daum C."/>
            <person name="Ng V."/>
            <person name="Clum A."/>
            <person name="Steindorff A."/>
            <person name="Ohm R.A."/>
            <person name="Martin F."/>
            <person name="Silar P."/>
            <person name="Natvig D.O."/>
            <person name="Lalanne C."/>
            <person name="Gautier V."/>
            <person name="Ament-Velasquez S.L."/>
            <person name="Kruys A."/>
            <person name="Hutchinson M.I."/>
            <person name="Powell A.J."/>
            <person name="Barry K."/>
            <person name="Miller A.N."/>
            <person name="Grigoriev I.V."/>
            <person name="Debuchy R."/>
            <person name="Gladieux P."/>
            <person name="Hiltunen Thoren M."/>
            <person name="Johannesson H."/>
        </authorList>
    </citation>
    <scope>NUCLEOTIDE SEQUENCE</scope>
    <source>
        <strain evidence="3">PSN324</strain>
    </source>
</reference>
<dbReference type="PANTHER" id="PTHR47250">
    <property type="entry name" value="HISTONE-LYSINE N-METHYLTRANSFERASE SET-6"/>
    <property type="match status" value="1"/>
</dbReference>
<feature type="region of interest" description="Disordered" evidence="1">
    <location>
        <begin position="51"/>
        <end position="92"/>
    </location>
</feature>
<evidence type="ECO:0000313" key="4">
    <source>
        <dbReference type="Proteomes" id="UP001321749"/>
    </source>
</evidence>
<comment type="caution">
    <text evidence="3">The sequence shown here is derived from an EMBL/GenBank/DDBJ whole genome shotgun (WGS) entry which is preliminary data.</text>
</comment>
<sequence length="597" mass="65955">MLSPDDRARLRRALKEMVLSQLVDLLSDHPSDELADSTISFEAFLQTRGSNHPNAAVDASPKKARKQMVSGDGPQPTPDPNPPAGPLMGPTSNALAARPRAVLRPASTNICPIVDDDDGNHSAGADGTKRQIQLKARSFPKRIKLHSEVPAPKEATVAKFLLGIWEHIHSGTRIESQKLVIELQQSGTSASLLLPSADSSSRASSSLDESSSESCFKKHNLLCRRITLLSRTCRALEVMIQARWTESFNAYVSHLASTRPDLSPTKARQAALASACRDFGWSEKELRNKMAIWRGYKEIKDAGGWVMLVFAGMGLYRMCKYRVGFDDEMNGLKKVLGPAKERVELAADTLQPGWRAVLSVIGIEGEGSTMRYAGHAHDWVVAARDGGEVVPLKMTYREGWLGDFRHVNECVLSREAWGGRDPRRVASEEGFICDECKRVQSDSAKDNECYCFPRLFGCGERPPAPVQIFRTANGRNNGVQALVPFERGLGIGEFVGLVTKGMDGVDVMDAVAGTTRYQIWQGIHGNFTRFINHSCKPNSQFQRFVWRGLQRIILVSKGLDAGMEITVDYSPGYWRGLKKKCLCGEKCCRYKLEEGQG</sequence>
<reference evidence="3" key="2">
    <citation type="submission" date="2023-06" db="EMBL/GenBank/DDBJ databases">
        <authorList>
            <consortium name="Lawrence Berkeley National Laboratory"/>
            <person name="Mondo S.J."/>
            <person name="Hensen N."/>
            <person name="Bonometti L."/>
            <person name="Westerberg I."/>
            <person name="Brannstrom I.O."/>
            <person name="Guillou S."/>
            <person name="Cros-Aarteil S."/>
            <person name="Calhoun S."/>
            <person name="Haridas S."/>
            <person name="Kuo A."/>
            <person name="Pangilinan J."/>
            <person name="Riley R."/>
            <person name="Labutti K."/>
            <person name="Andreopoulos B."/>
            <person name="Lipzen A."/>
            <person name="Chen C."/>
            <person name="Yanf M."/>
            <person name="Daum C."/>
            <person name="Ng V."/>
            <person name="Clum A."/>
            <person name="Steindorff A."/>
            <person name="Ohm R."/>
            <person name="Martin F."/>
            <person name="Silar P."/>
            <person name="Natvig D."/>
            <person name="Lalanne C."/>
            <person name="Gautier V."/>
            <person name="Ament-Velasquez S.L."/>
            <person name="Kruys A."/>
            <person name="Hutchinson M.I."/>
            <person name="Powell A.J."/>
            <person name="Barry K."/>
            <person name="Miller A.N."/>
            <person name="Grigoriev I.V."/>
            <person name="Debuchy R."/>
            <person name="Gladieux P."/>
            <person name="Thoren M.H."/>
            <person name="Johannesson H."/>
        </authorList>
    </citation>
    <scope>NUCLEOTIDE SEQUENCE</scope>
    <source>
        <strain evidence="3">PSN324</strain>
    </source>
</reference>
<evidence type="ECO:0000313" key="3">
    <source>
        <dbReference type="EMBL" id="KAK4461718.1"/>
    </source>
</evidence>
<dbReference type="EMBL" id="MU864985">
    <property type="protein sequence ID" value="KAK4461718.1"/>
    <property type="molecule type" value="Genomic_DNA"/>
</dbReference>
<dbReference type="SMART" id="SM00317">
    <property type="entry name" value="SET"/>
    <property type="match status" value="1"/>
</dbReference>
<dbReference type="Gene3D" id="2.170.270.10">
    <property type="entry name" value="SET domain"/>
    <property type="match status" value="1"/>
</dbReference>
<accession>A0AAV9HLX6</accession>
<feature type="domain" description="SET" evidence="2">
    <location>
        <begin position="464"/>
        <end position="570"/>
    </location>
</feature>
<dbReference type="SUPFAM" id="SSF82199">
    <property type="entry name" value="SET domain"/>
    <property type="match status" value="1"/>
</dbReference>
<evidence type="ECO:0000256" key="1">
    <source>
        <dbReference type="SAM" id="MobiDB-lite"/>
    </source>
</evidence>
<dbReference type="PANTHER" id="PTHR47250:SF3">
    <property type="entry name" value="HISTONE-LYSINE N-METHYLTRANSFERASE SET-6"/>
    <property type="match status" value="1"/>
</dbReference>
<gene>
    <name evidence="3" type="ORF">QBC42DRAFT_338826</name>
</gene>
<dbReference type="InterPro" id="IPR001214">
    <property type="entry name" value="SET_dom"/>
</dbReference>
<name>A0AAV9HLX6_9PEZI</name>
<proteinExistence type="predicted"/>
<dbReference type="Proteomes" id="UP001321749">
    <property type="component" value="Unassembled WGS sequence"/>
</dbReference>
<dbReference type="InterPro" id="IPR053105">
    <property type="entry name" value="Class_V-like_SAM-MTase"/>
</dbReference>
<dbReference type="PROSITE" id="PS50280">
    <property type="entry name" value="SET"/>
    <property type="match status" value="1"/>
</dbReference>
<organism evidence="3 4">
    <name type="scientific">Cladorrhinum samala</name>
    <dbReference type="NCBI Taxonomy" id="585594"/>
    <lineage>
        <taxon>Eukaryota</taxon>
        <taxon>Fungi</taxon>
        <taxon>Dikarya</taxon>
        <taxon>Ascomycota</taxon>
        <taxon>Pezizomycotina</taxon>
        <taxon>Sordariomycetes</taxon>
        <taxon>Sordariomycetidae</taxon>
        <taxon>Sordariales</taxon>
        <taxon>Podosporaceae</taxon>
        <taxon>Cladorrhinum</taxon>
    </lineage>
</organism>
<feature type="compositionally biased region" description="Pro residues" evidence="1">
    <location>
        <begin position="75"/>
        <end position="85"/>
    </location>
</feature>
<evidence type="ECO:0000259" key="2">
    <source>
        <dbReference type="PROSITE" id="PS50280"/>
    </source>
</evidence>
<dbReference type="Pfam" id="PF00856">
    <property type="entry name" value="SET"/>
    <property type="match status" value="1"/>
</dbReference>
<keyword evidence="4" id="KW-1185">Reference proteome</keyword>